<keyword evidence="5" id="KW-0411">Iron-sulfur</keyword>
<comment type="caution">
    <text evidence="7">The sequence shown here is derived from an EMBL/GenBank/DDBJ whole genome shotgun (WGS) entry which is preliminary data.</text>
</comment>
<dbReference type="CDD" id="cd01335">
    <property type="entry name" value="Radical_SAM"/>
    <property type="match status" value="1"/>
</dbReference>
<accession>A0A396RVQ8</accession>
<dbReference type="SFLD" id="SFLDG01386">
    <property type="entry name" value="main_SPASM_domain-containing"/>
    <property type="match status" value="1"/>
</dbReference>
<organism evidence="7 8">
    <name type="scientific">Sphingomonas gilva</name>
    <dbReference type="NCBI Taxonomy" id="2305907"/>
    <lineage>
        <taxon>Bacteria</taxon>
        <taxon>Pseudomonadati</taxon>
        <taxon>Pseudomonadota</taxon>
        <taxon>Alphaproteobacteria</taxon>
        <taxon>Sphingomonadales</taxon>
        <taxon>Sphingomonadaceae</taxon>
        <taxon>Sphingomonas</taxon>
    </lineage>
</organism>
<dbReference type="SFLD" id="SFLDG01384">
    <property type="entry name" value="thioether_bond_formation_requi"/>
    <property type="match status" value="1"/>
</dbReference>
<dbReference type="Proteomes" id="UP000266693">
    <property type="component" value="Unassembled WGS sequence"/>
</dbReference>
<keyword evidence="3" id="KW-0479">Metal-binding</keyword>
<keyword evidence="2" id="KW-0949">S-adenosyl-L-methionine</keyword>
<evidence type="ECO:0000256" key="5">
    <source>
        <dbReference type="ARBA" id="ARBA00023014"/>
    </source>
</evidence>
<gene>
    <name evidence="7" type="ORF">D1610_07075</name>
</gene>
<reference evidence="7 8" key="1">
    <citation type="submission" date="2018-08" db="EMBL/GenBank/DDBJ databases">
        <title>The multiple taxonomic identification of Sphingomonas gilva.</title>
        <authorList>
            <person name="Zhu D."/>
            <person name="Zheng S."/>
        </authorList>
    </citation>
    <scope>NUCLEOTIDE SEQUENCE [LARGE SCALE GENOMIC DNA]</scope>
    <source>
        <strain evidence="7 8">ZDH117</strain>
    </source>
</reference>
<dbReference type="GO" id="GO:0046872">
    <property type="term" value="F:metal ion binding"/>
    <property type="evidence" value="ECO:0007669"/>
    <property type="project" value="UniProtKB-KW"/>
</dbReference>
<dbReference type="InterPro" id="IPR013785">
    <property type="entry name" value="Aldolase_TIM"/>
</dbReference>
<evidence type="ECO:0000256" key="4">
    <source>
        <dbReference type="ARBA" id="ARBA00023004"/>
    </source>
</evidence>
<dbReference type="GO" id="GO:0051536">
    <property type="term" value="F:iron-sulfur cluster binding"/>
    <property type="evidence" value="ECO:0007669"/>
    <property type="project" value="UniProtKB-KW"/>
</dbReference>
<evidence type="ECO:0000256" key="1">
    <source>
        <dbReference type="ARBA" id="ARBA00001966"/>
    </source>
</evidence>
<evidence type="ECO:0000259" key="6">
    <source>
        <dbReference type="Pfam" id="PF04055"/>
    </source>
</evidence>
<comment type="cofactor">
    <cofactor evidence="1">
        <name>[4Fe-4S] cluster</name>
        <dbReference type="ChEBI" id="CHEBI:49883"/>
    </cofactor>
</comment>
<dbReference type="SUPFAM" id="SSF102114">
    <property type="entry name" value="Radical SAM enzymes"/>
    <property type="match status" value="1"/>
</dbReference>
<dbReference type="GO" id="GO:0016491">
    <property type="term" value="F:oxidoreductase activity"/>
    <property type="evidence" value="ECO:0007669"/>
    <property type="project" value="InterPro"/>
</dbReference>
<keyword evidence="8" id="KW-1185">Reference proteome</keyword>
<evidence type="ECO:0000256" key="3">
    <source>
        <dbReference type="ARBA" id="ARBA00022723"/>
    </source>
</evidence>
<dbReference type="OrthoDB" id="9810775at2"/>
<dbReference type="SFLD" id="SFLDS00029">
    <property type="entry name" value="Radical_SAM"/>
    <property type="match status" value="1"/>
</dbReference>
<dbReference type="InterPro" id="IPR058240">
    <property type="entry name" value="rSAM_sf"/>
</dbReference>
<dbReference type="SFLD" id="SFLDG01067">
    <property type="entry name" value="SPASM/twitch_domain_containing"/>
    <property type="match status" value="1"/>
</dbReference>
<sequence>MRLAAGRTADDDAFLHSQGHLAKNALARHARMFTRAQRQTQVSGLDYLILVPTLRCNLACAYCQVSHAAEHALNYDWSAETLEAVNHLVSTLNVPVAKIEFQGGEPTLRPDLIRAVMAAAPATTEITYVICTNLQVVDDAMLEIFDRPDVQISTSLDGDFLTHVQQRQGDEAATMRFLANLDFLLQRYGPDKISALPTIDPRSPPTINALIETYASRGFNSIYLRPINYQGFARKRHPHARTQNDDWRAYHTRFIEALILRNWENRAGRILEESYFSHILRRIFRPGEDRHVDLRNPNPMGRDYVVIDHDGRVYPTDEARMLSRSGIIDLSIGDVFSGWNTPARAALDAASTNAGDPACEACAYQPYCGRDLVDDIARYGRIDLPRHETEFCRRHMHLFDLAFRLIYSPDEATQYSLRCWLGLAGDSVRLGLER</sequence>
<dbReference type="Pfam" id="PF04055">
    <property type="entry name" value="Radical_SAM"/>
    <property type="match status" value="1"/>
</dbReference>
<dbReference type="PANTHER" id="PTHR43273:SF2">
    <property type="entry name" value="RADICAL SAM CORE DOMAIN-CONTAINING PROTEIN"/>
    <property type="match status" value="1"/>
</dbReference>
<dbReference type="Gene3D" id="3.20.20.70">
    <property type="entry name" value="Aldolase class I"/>
    <property type="match status" value="1"/>
</dbReference>
<dbReference type="EMBL" id="QWLV01000002">
    <property type="protein sequence ID" value="RHW18553.1"/>
    <property type="molecule type" value="Genomic_DNA"/>
</dbReference>
<feature type="domain" description="Radical SAM core" evidence="6">
    <location>
        <begin position="51"/>
        <end position="158"/>
    </location>
</feature>
<protein>
    <submittedName>
        <fullName evidence="7">Radical SAM protein</fullName>
    </submittedName>
</protein>
<evidence type="ECO:0000256" key="2">
    <source>
        <dbReference type="ARBA" id="ARBA00022691"/>
    </source>
</evidence>
<keyword evidence="4" id="KW-0408">Iron</keyword>
<dbReference type="InterPro" id="IPR023867">
    <property type="entry name" value="Sulphatase_maturase_rSAM"/>
</dbReference>
<proteinExistence type="predicted"/>
<evidence type="ECO:0000313" key="8">
    <source>
        <dbReference type="Proteomes" id="UP000266693"/>
    </source>
</evidence>
<dbReference type="InterPro" id="IPR007197">
    <property type="entry name" value="rSAM"/>
</dbReference>
<evidence type="ECO:0000313" key="7">
    <source>
        <dbReference type="EMBL" id="RHW18553.1"/>
    </source>
</evidence>
<dbReference type="AlphaFoldDB" id="A0A396RVQ8"/>
<dbReference type="PANTHER" id="PTHR43273">
    <property type="entry name" value="ANAEROBIC SULFATASE-MATURATING ENZYME HOMOLOG ASLB-RELATED"/>
    <property type="match status" value="1"/>
</dbReference>
<name>A0A396RVQ8_9SPHN</name>